<proteinExistence type="predicted"/>
<accession>C5EAU7</accession>
<gene>
    <name evidence="2" type="ORF">BLIG_01092</name>
</gene>
<feature type="region of interest" description="Disordered" evidence="1">
    <location>
        <begin position="65"/>
        <end position="85"/>
    </location>
</feature>
<dbReference type="HOGENOM" id="CLU_2506078_0_0_11"/>
<protein>
    <submittedName>
        <fullName evidence="2">Uncharacterized protein</fullName>
    </submittedName>
</protein>
<evidence type="ECO:0000256" key="1">
    <source>
        <dbReference type="SAM" id="MobiDB-lite"/>
    </source>
</evidence>
<evidence type="ECO:0000313" key="2">
    <source>
        <dbReference type="EMBL" id="EEQ55141.1"/>
    </source>
</evidence>
<organism evidence="2">
    <name type="scientific">Bifidobacterium longum subsp. infantis CCUG 52486</name>
    <dbReference type="NCBI Taxonomy" id="537937"/>
    <lineage>
        <taxon>Bacteria</taxon>
        <taxon>Bacillati</taxon>
        <taxon>Actinomycetota</taxon>
        <taxon>Actinomycetes</taxon>
        <taxon>Bifidobacteriales</taxon>
        <taxon>Bifidobacteriaceae</taxon>
        <taxon>Bifidobacterium</taxon>
    </lineage>
</organism>
<name>C5EAU7_BIFLI</name>
<dbReference type="Proteomes" id="UP000005084">
    <property type="component" value="Unassembled WGS sequence"/>
</dbReference>
<sequence>MQRNASLFFAEIPDDIGQLAANPDLGQMLVHEESLAFGIANDDTRHVECIFSTISVTYLNGCSTPSNAAAGLRPPRKGTDRGRRA</sequence>
<reference evidence="2" key="1">
    <citation type="submission" date="2008-08" db="EMBL/GenBank/DDBJ databases">
        <title>Annotation of Bifidobacterium longum subsp. infantis CCUG 52486.</title>
        <authorList>
            <consortium name="The Broad Institute Genome Sequencing Platform"/>
            <person name="Gougoulias C."/>
            <person name="Tuohy K.M."/>
            <person name="Gibson G.R."/>
            <person name="Ward D."/>
            <person name="Mehta T."/>
            <person name="Young S."/>
            <person name="Jaffe D."/>
            <person name="Gnerre S."/>
            <person name="Berlin A."/>
            <person name="Heiman D."/>
            <person name="Hepburn T."/>
            <person name="Shea T."/>
            <person name="Sykes S."/>
            <person name="Alvarado L."/>
            <person name="Kodira C."/>
            <person name="Borodovsky M."/>
            <person name="Lander E."/>
            <person name="Galagan J."/>
            <person name="Nusbaum C."/>
            <person name="Birren B."/>
        </authorList>
    </citation>
    <scope>NUCLEOTIDE SEQUENCE [LARGE SCALE GENOMIC DNA]</scope>
    <source>
        <strain evidence="2">CCUG 52486</strain>
    </source>
</reference>
<dbReference type="AlphaFoldDB" id="C5EAU7"/>
<dbReference type="EMBL" id="DS990239">
    <property type="protein sequence ID" value="EEQ55141.1"/>
    <property type="molecule type" value="Genomic_DNA"/>
</dbReference>